<sequence length="188" mass="21197">MKNFDFLQLQDLDRLVFPEEFHDLTLDSPALSFISDFKHHHPSVLTTSVTALNAAKVMRAGHLSAVLVLDREGTFTGLLTPDDVSRQRIVQLVAAGLPRHELTAGDLMRPRSELKMLSYQQVANSRIRDVLGAMRRERQRVCLIVDQDNHHVRGLLSADEVGERLQARIDIEQAPSFTDLIETMAPVH</sequence>
<protein>
    <submittedName>
        <fullName evidence="2">CBS domain-containing protein</fullName>
    </submittedName>
</protein>
<feature type="domain" description="CBS" evidence="1">
    <location>
        <begin position="35"/>
        <end position="86"/>
    </location>
</feature>
<comment type="caution">
    <text evidence="2">The sequence shown here is derived from an EMBL/GenBank/DDBJ whole genome shotgun (WGS) entry which is preliminary data.</text>
</comment>
<dbReference type="EMBL" id="JBHUJD010000003">
    <property type="protein sequence ID" value="MFD2309496.1"/>
    <property type="molecule type" value="Genomic_DNA"/>
</dbReference>
<organism evidence="2 3">
    <name type="scientific">Microbulbifer halophilus</name>
    <dbReference type="NCBI Taxonomy" id="453963"/>
    <lineage>
        <taxon>Bacteria</taxon>
        <taxon>Pseudomonadati</taxon>
        <taxon>Pseudomonadota</taxon>
        <taxon>Gammaproteobacteria</taxon>
        <taxon>Cellvibrionales</taxon>
        <taxon>Microbulbiferaceae</taxon>
        <taxon>Microbulbifer</taxon>
    </lineage>
</organism>
<reference evidence="3" key="1">
    <citation type="journal article" date="2019" name="Int. J. Syst. Evol. Microbiol.">
        <title>The Global Catalogue of Microorganisms (GCM) 10K type strain sequencing project: providing services to taxonomists for standard genome sequencing and annotation.</title>
        <authorList>
            <consortium name="The Broad Institute Genomics Platform"/>
            <consortium name="The Broad Institute Genome Sequencing Center for Infectious Disease"/>
            <person name="Wu L."/>
            <person name="Ma J."/>
        </authorList>
    </citation>
    <scope>NUCLEOTIDE SEQUENCE [LARGE SCALE GENOMIC DNA]</scope>
    <source>
        <strain evidence="3">KCTC 12848</strain>
    </source>
</reference>
<evidence type="ECO:0000313" key="3">
    <source>
        <dbReference type="Proteomes" id="UP001597425"/>
    </source>
</evidence>
<dbReference type="Pfam" id="PF00571">
    <property type="entry name" value="CBS"/>
    <property type="match status" value="1"/>
</dbReference>
<proteinExistence type="predicted"/>
<name>A0ABW5E7A8_9GAMM</name>
<dbReference type="Proteomes" id="UP001597425">
    <property type="component" value="Unassembled WGS sequence"/>
</dbReference>
<accession>A0ABW5E7A8</accession>
<evidence type="ECO:0000313" key="2">
    <source>
        <dbReference type="EMBL" id="MFD2309496.1"/>
    </source>
</evidence>
<gene>
    <name evidence="2" type="ORF">ACFSKX_03615</name>
</gene>
<evidence type="ECO:0000259" key="1">
    <source>
        <dbReference type="Pfam" id="PF00571"/>
    </source>
</evidence>
<dbReference type="RefSeq" id="WP_265721734.1">
    <property type="nucleotide sequence ID" value="NZ_JAPIVK010000014.1"/>
</dbReference>
<dbReference type="InterPro" id="IPR000644">
    <property type="entry name" value="CBS_dom"/>
</dbReference>
<dbReference type="Gene3D" id="3.10.580.10">
    <property type="entry name" value="CBS-domain"/>
    <property type="match status" value="1"/>
</dbReference>
<dbReference type="SUPFAM" id="SSF54631">
    <property type="entry name" value="CBS-domain pair"/>
    <property type="match status" value="1"/>
</dbReference>
<dbReference type="InterPro" id="IPR046342">
    <property type="entry name" value="CBS_dom_sf"/>
</dbReference>
<keyword evidence="3" id="KW-1185">Reference proteome</keyword>